<dbReference type="SUPFAM" id="SSF52540">
    <property type="entry name" value="P-loop containing nucleoside triphosphate hydrolases"/>
    <property type="match status" value="1"/>
</dbReference>
<evidence type="ECO:0000259" key="2">
    <source>
        <dbReference type="Pfam" id="PF00437"/>
    </source>
</evidence>
<dbReference type="RefSeq" id="WP_214814242.1">
    <property type="nucleotide sequence ID" value="NZ_CP075901.1"/>
</dbReference>
<dbReference type="PANTHER" id="PTHR30486:SF6">
    <property type="entry name" value="TYPE IV PILUS RETRACTATION ATPASE PILT"/>
    <property type="match status" value="1"/>
</dbReference>
<protein>
    <submittedName>
        <fullName evidence="3">Flp pilus assembly complex ATPase component TadA</fullName>
    </submittedName>
</protein>
<dbReference type="EMBL" id="CP075901">
    <property type="protein sequence ID" value="QWB31995.1"/>
    <property type="molecule type" value="Genomic_DNA"/>
</dbReference>
<feature type="domain" description="Bacterial type II secretion system protein E" evidence="2">
    <location>
        <begin position="240"/>
        <end position="373"/>
    </location>
</feature>
<gene>
    <name evidence="3" type="primary">tadA</name>
    <name evidence="3" type="ORF">KKI46_17700</name>
</gene>
<evidence type="ECO:0000313" key="3">
    <source>
        <dbReference type="EMBL" id="QWB31995.1"/>
    </source>
</evidence>
<dbReference type="Proteomes" id="UP000679498">
    <property type="component" value="Plasmid p4"/>
</dbReference>
<dbReference type="PANTHER" id="PTHR30486">
    <property type="entry name" value="TWITCHING MOTILITY PROTEIN PILT"/>
    <property type="match status" value="1"/>
</dbReference>
<dbReference type="InterPro" id="IPR050921">
    <property type="entry name" value="T4SS_GSP_E_ATPase"/>
</dbReference>
<dbReference type="InterPro" id="IPR027417">
    <property type="entry name" value="P-loop_NTPase"/>
</dbReference>
<organism evidence="3 4">
    <name type="scientific">Exiguobacterium acetylicum</name>
    <name type="common">Brevibacterium acetylicum</name>
    <dbReference type="NCBI Taxonomy" id="41170"/>
    <lineage>
        <taxon>Bacteria</taxon>
        <taxon>Bacillati</taxon>
        <taxon>Bacillota</taxon>
        <taxon>Bacilli</taxon>
        <taxon>Bacillales</taxon>
        <taxon>Bacillales Family XII. Incertae Sedis</taxon>
        <taxon>Exiguobacterium</taxon>
    </lineage>
</organism>
<dbReference type="Gene3D" id="3.30.450.380">
    <property type="match status" value="1"/>
</dbReference>
<dbReference type="Gene3D" id="3.40.50.300">
    <property type="entry name" value="P-loop containing nucleotide triphosphate hydrolases"/>
    <property type="match status" value="1"/>
</dbReference>
<name>A0ABX8GG27_EXIAC</name>
<comment type="similarity">
    <text evidence="1">Belongs to the GSP E family.</text>
</comment>
<keyword evidence="4" id="KW-1185">Reference proteome</keyword>
<evidence type="ECO:0000313" key="4">
    <source>
        <dbReference type="Proteomes" id="UP000679498"/>
    </source>
</evidence>
<reference evidence="3 4" key="1">
    <citation type="submission" date="2021-05" db="EMBL/GenBank/DDBJ databases">
        <title>Biocontrol using Exiguobacterium acetylicum SI17 against litchi downy blight caused by Peronophythora litchii.</title>
        <authorList>
            <person name="Zheng L."/>
        </authorList>
    </citation>
    <scope>NUCLEOTIDE SEQUENCE [LARGE SCALE GENOMIC DNA]</scope>
    <source>
        <strain evidence="3 4">SI17</strain>
        <plasmid evidence="3 4">p4</plasmid>
    </source>
</reference>
<dbReference type="GeneID" id="88813542"/>
<dbReference type="Pfam" id="PF00437">
    <property type="entry name" value="T2SSE"/>
    <property type="match status" value="1"/>
</dbReference>
<geneLocation type="plasmid" evidence="3 4">
    <name>p4</name>
</geneLocation>
<dbReference type="InterPro" id="IPR001482">
    <property type="entry name" value="T2SS/T4SS_dom"/>
</dbReference>
<keyword evidence="3" id="KW-0614">Plasmid</keyword>
<evidence type="ECO:0000256" key="1">
    <source>
        <dbReference type="ARBA" id="ARBA00006611"/>
    </source>
</evidence>
<accession>A0ABX8GG27</accession>
<proteinExistence type="inferred from homology"/>
<sequence>MKNVIPRYKSLASRKKNKINVTDLFFLNIQSDRSKKVKPGTLSVDLIDKVKTILSTDENQDLIRNAFGNEKRASKLRSKIKEIITDPSFVENNIQHMESKRPDEITKIITEKLIGLDVLEPLKNNTDITDIKVIGWDNIRVDHIYDGKYKTDITFDSEESYMELLNRFAFASSKNFSAGSPSFDAMFPQMRINVVGFDLSPKPTLQLRSVSKNLRISKEYMLSTGYLNEIMYNLLRRTFATQSTLIGGETGTGKTELLRYMTRYVRPQTDIIMIEDTPESYLDELYNPEEYSITMWRNRENSNESGNDFGYKYHLKNAMRQNPDYIYLQESRGGEALYVLKAVGTGHIVNTTTHSKTALGAINRMVDLCQEEQMQDYDTYGKKIVSREGGFRIGIHIERFGEKRVRKINQIVEYLDFEDGQTQANILFEYDKIQEKHIQKSPMSKQLWDELLAYDSDLSDIHALNPTAMKVKELV</sequence>